<feature type="transmembrane region" description="Helical" evidence="1">
    <location>
        <begin position="134"/>
        <end position="155"/>
    </location>
</feature>
<reference evidence="2" key="1">
    <citation type="submission" date="2021-01" db="EMBL/GenBank/DDBJ databases">
        <authorList>
            <consortium name="Genoscope - CEA"/>
            <person name="William W."/>
        </authorList>
    </citation>
    <scope>NUCLEOTIDE SEQUENCE</scope>
</reference>
<keyword evidence="1" id="KW-0812">Transmembrane</keyword>
<name>A0A8S1UK27_9CILI</name>
<dbReference type="EMBL" id="CAJJDO010000041">
    <property type="protein sequence ID" value="CAD8164513.1"/>
    <property type="molecule type" value="Genomic_DNA"/>
</dbReference>
<organism evidence="2 3">
    <name type="scientific">Paramecium pentaurelia</name>
    <dbReference type="NCBI Taxonomy" id="43138"/>
    <lineage>
        <taxon>Eukaryota</taxon>
        <taxon>Sar</taxon>
        <taxon>Alveolata</taxon>
        <taxon>Ciliophora</taxon>
        <taxon>Intramacronucleata</taxon>
        <taxon>Oligohymenophorea</taxon>
        <taxon>Peniculida</taxon>
        <taxon>Parameciidae</taxon>
        <taxon>Paramecium</taxon>
    </lineage>
</organism>
<gene>
    <name evidence="2" type="ORF">PPENT_87.1.T0410071</name>
</gene>
<keyword evidence="1" id="KW-0472">Membrane</keyword>
<keyword evidence="1" id="KW-1133">Transmembrane helix</keyword>
<evidence type="ECO:0000313" key="3">
    <source>
        <dbReference type="Proteomes" id="UP000689195"/>
    </source>
</evidence>
<dbReference type="Proteomes" id="UP000689195">
    <property type="component" value="Unassembled WGS sequence"/>
</dbReference>
<feature type="transmembrane region" description="Helical" evidence="1">
    <location>
        <begin position="222"/>
        <end position="245"/>
    </location>
</feature>
<accession>A0A8S1UK27</accession>
<feature type="transmembrane region" description="Helical" evidence="1">
    <location>
        <begin position="104"/>
        <end position="122"/>
    </location>
</feature>
<dbReference type="AlphaFoldDB" id="A0A8S1UK27"/>
<proteinExistence type="predicted"/>
<sequence>MFQCQNQKLEEVYQEHCEQNLNSTDKIVTFILRIIILIISILSSLLVLLIIRKSNKTQFWPFKLIKMQVISELIDLTFALLFTINSSCWPKVCKFIAYIMHSNWLASLNFMLFQCFIYFCLIKSELLFNYIMNYLQYFIIFLYIVPYGILFFVLYDDGFGPSGWYLQNGEFNFIFCGFINNQLIGFWITPVSIIFILSIMLSVFNSYYWYHLKNKKGLKYPALRIQSIIIFPLLYSFAWIINFLIRLFDTDAKNQNYCPIKEMNWVFYIFYLILNLGFELHLTLGAILFYFIYRGLFKIDSLWDDICFRKRQKITSNQLYLTETNSNIQI</sequence>
<feature type="transmembrane region" description="Helical" evidence="1">
    <location>
        <begin position="187"/>
        <end position="210"/>
    </location>
</feature>
<feature type="transmembrane region" description="Helical" evidence="1">
    <location>
        <begin position="265"/>
        <end position="293"/>
    </location>
</feature>
<comment type="caution">
    <text evidence="2">The sequence shown here is derived from an EMBL/GenBank/DDBJ whole genome shotgun (WGS) entry which is preliminary data.</text>
</comment>
<keyword evidence="3" id="KW-1185">Reference proteome</keyword>
<dbReference type="OrthoDB" id="309073at2759"/>
<evidence type="ECO:0000256" key="1">
    <source>
        <dbReference type="SAM" id="Phobius"/>
    </source>
</evidence>
<feature type="transmembrane region" description="Helical" evidence="1">
    <location>
        <begin position="30"/>
        <end position="52"/>
    </location>
</feature>
<evidence type="ECO:0008006" key="4">
    <source>
        <dbReference type="Google" id="ProtNLM"/>
    </source>
</evidence>
<evidence type="ECO:0000313" key="2">
    <source>
        <dbReference type="EMBL" id="CAD8164513.1"/>
    </source>
</evidence>
<protein>
    <recommendedName>
        <fullName evidence="4">G-protein coupled receptors family 2 profile 2 domain-containing protein</fullName>
    </recommendedName>
</protein>